<proteinExistence type="predicted"/>
<sequence length="594" mass="67197">MTQSACSADRGGDAPQSTHDCEDAISVPQTGASASPDTHLSLDGGWDSVVSLAGVVRLDLANMDGTEPLKHAQNVRELRLARVSGSMEVSHALARLTIVDSPIACTNPQGRDLPNLAEVAVSCGQALNKDGFKWIRDWGPLVDVLKGAQELRKLTLDNYTYYRLILPEMPSLKKLETLELFRTKGSVYLPPSIRTIEIDKSSITKLYCDVELLPYLKEFTMYSVSYVDISLSQILQKATGLQKLVLVSKFGIVSTLPDISKLKLLETLNLAYRKGEIYIPQGIRSVTLTNCKITKFQCDAELLPNLLELTVDNAFSSVTFLGEKLQMIVQISPKIRQLQLTNNYRNHMILPDISKLIALEYLSITGMQGQIYLPHSIRSVSIYKCKITKFSCDTETLPNLLELTVHYMKSVDPSLTMVLQKADKLQKLILGGTFKDTVRIWKIYLQPSVTELELKMMRLSHLIQLGTPKVKILSIYQVLTDYYEFQVLVRIIKSRTIIKIDIQAIGKEYGYFQRRYNRINTFNLRVFIQREGVYARMHIPVGRHYIQRDKTMYQKTHSVDKIVVLPANLVAFVYRQKIIPLASELTMLAQTLLE</sequence>
<protein>
    <recommendedName>
        <fullName evidence="5">Leucine rich repeats-containing protein</fullName>
    </recommendedName>
</protein>
<dbReference type="InterPro" id="IPR032675">
    <property type="entry name" value="LRR_dom_sf"/>
</dbReference>
<evidence type="ECO:0000313" key="4">
    <source>
        <dbReference type="Proteomes" id="UP000018208"/>
    </source>
</evidence>
<evidence type="ECO:0000313" key="2">
    <source>
        <dbReference type="EMBL" id="EST46264.1"/>
    </source>
</evidence>
<reference evidence="3" key="2">
    <citation type="submission" date="2020-12" db="EMBL/GenBank/DDBJ databases">
        <title>New Spironucleus salmonicida genome in near-complete chromosomes.</title>
        <authorList>
            <person name="Xu F."/>
            <person name="Kurt Z."/>
            <person name="Jimenez-Gonzalez A."/>
            <person name="Astvaldsson A."/>
            <person name="Andersson J.O."/>
            <person name="Svard S.G."/>
        </authorList>
    </citation>
    <scope>NUCLEOTIDE SEQUENCE</scope>
    <source>
        <strain evidence="3">ATCC 50377</strain>
    </source>
</reference>
<reference evidence="2 3" key="1">
    <citation type="journal article" date="2014" name="PLoS Genet.">
        <title>The Genome of Spironucleus salmonicida Highlights a Fish Pathogen Adapted to Fluctuating Environments.</title>
        <authorList>
            <person name="Xu F."/>
            <person name="Jerlstrom-Hultqvist J."/>
            <person name="Einarsson E."/>
            <person name="Astvaldsson A."/>
            <person name="Svard S.G."/>
            <person name="Andersson J.O."/>
        </authorList>
    </citation>
    <scope>NUCLEOTIDE SEQUENCE</scope>
    <source>
        <strain evidence="3">ATCC 50377</strain>
    </source>
</reference>
<dbReference type="AlphaFoldDB" id="V6LZJ9"/>
<dbReference type="EMBL" id="KI546082">
    <property type="protein sequence ID" value="EST46264.1"/>
    <property type="molecule type" value="Genomic_DNA"/>
</dbReference>
<dbReference type="SUPFAM" id="SSF52058">
    <property type="entry name" value="L domain-like"/>
    <property type="match status" value="1"/>
</dbReference>
<evidence type="ECO:0000256" key="1">
    <source>
        <dbReference type="SAM" id="MobiDB-lite"/>
    </source>
</evidence>
<organism evidence="2">
    <name type="scientific">Spironucleus salmonicida</name>
    <dbReference type="NCBI Taxonomy" id="348837"/>
    <lineage>
        <taxon>Eukaryota</taxon>
        <taxon>Metamonada</taxon>
        <taxon>Diplomonadida</taxon>
        <taxon>Hexamitidae</taxon>
        <taxon>Hexamitinae</taxon>
        <taxon>Spironucleus</taxon>
    </lineage>
</organism>
<keyword evidence="4" id="KW-1185">Reference proteome</keyword>
<accession>V6LZJ9</accession>
<gene>
    <name evidence="2" type="ORF">SS50377_13741</name>
    <name evidence="3" type="ORF">SS50377_25179</name>
</gene>
<dbReference type="VEuPathDB" id="GiardiaDB:SS50377_25179"/>
<evidence type="ECO:0000313" key="3">
    <source>
        <dbReference type="EMBL" id="KAH0573061.1"/>
    </source>
</evidence>
<name>V6LZJ9_9EUKA</name>
<dbReference type="Proteomes" id="UP000018208">
    <property type="component" value="Unassembled WGS sequence"/>
</dbReference>
<feature type="region of interest" description="Disordered" evidence="1">
    <location>
        <begin position="1"/>
        <end position="21"/>
    </location>
</feature>
<dbReference type="Gene3D" id="3.80.10.10">
    <property type="entry name" value="Ribonuclease Inhibitor"/>
    <property type="match status" value="2"/>
</dbReference>
<dbReference type="EMBL" id="AUWU02000005">
    <property type="protein sequence ID" value="KAH0573061.1"/>
    <property type="molecule type" value="Genomic_DNA"/>
</dbReference>
<evidence type="ECO:0008006" key="5">
    <source>
        <dbReference type="Google" id="ProtNLM"/>
    </source>
</evidence>